<keyword evidence="6 13" id="KW-0732">Signal</keyword>
<proteinExistence type="inferred from homology"/>
<keyword evidence="9 16" id="KW-0675">Receptor</keyword>
<evidence type="ECO:0000256" key="11">
    <source>
        <dbReference type="PROSITE-ProRule" id="PRU01360"/>
    </source>
</evidence>
<keyword evidence="4 11" id="KW-1134">Transmembrane beta strand</keyword>
<dbReference type="Pfam" id="PF00593">
    <property type="entry name" value="TonB_dep_Rec_b-barrel"/>
    <property type="match status" value="1"/>
</dbReference>
<evidence type="ECO:0000256" key="4">
    <source>
        <dbReference type="ARBA" id="ARBA00022452"/>
    </source>
</evidence>
<dbReference type="GO" id="GO:0044718">
    <property type="term" value="P:siderophore transmembrane transport"/>
    <property type="evidence" value="ECO:0007669"/>
    <property type="project" value="TreeGrafter"/>
</dbReference>
<dbReference type="InterPro" id="IPR036942">
    <property type="entry name" value="Beta-barrel_TonB_sf"/>
</dbReference>
<dbReference type="GO" id="GO:0015344">
    <property type="term" value="F:siderophore uptake transmembrane transporter activity"/>
    <property type="evidence" value="ECO:0007669"/>
    <property type="project" value="TreeGrafter"/>
</dbReference>
<evidence type="ECO:0000256" key="7">
    <source>
        <dbReference type="ARBA" id="ARBA00023077"/>
    </source>
</evidence>
<dbReference type="PROSITE" id="PS52016">
    <property type="entry name" value="TONB_DEPENDENT_REC_3"/>
    <property type="match status" value="1"/>
</dbReference>
<sequence length="705" mass="76965">MKASSAHRLYWTAALALPLLATHGTVHADPVSEEDELALVYGASDSVSIATGNLQTLRRAPAVATVITAADIAAMGATDLDQVLEGVPGVHVNRTPNSNSPLYVVRGIVSAYTPQILMLQNGVPITTSYVGNKGNIWAGYPVEHIARIEIIRGPGSALYGSDAYSGVINIITKGPGEVPGTEVGARAGTFHSYDGWVQHGGKLGPVEVAAYLRAGQTDGNDRIIEADAQSRNDALFKTHASLAPGRLNNQYKAIDGNLDLIYGQWRARLGYKKRYDMGTGAGIASALDPVGRQQSERITGTLAWAEPQLTRDWGLGASLSSQQYSQEVSAIYQLLPPGLTFPTGTFPNGMLGAPETYERNYRLAGYADYSGWRDHHARIGAGHDDLELYRARESRNFSYAPNGTPIPLPAVVDMTDIAPFMRPQRRKVDYLYVQDEWNFATDWNLTAGIRHDHYSDFGGTTNPRLALVWDASFDLTAKLLYGRAFRAPAFLESYGISNPVALGNPNLKPERNATTEISFNWQARTDATVNLTFYRYDMKDIIRTVVNPVPGTGATYANAGDQRGHGVELESNWSVTRDLHLSGNYAWQRSTDQTTHTDAGYAPRQHAYGRADWSYANGYQAGAQLNWVAGRERAFGDARPAIADYTTVDLTLATRNGRNQWNFALALRNAFNADVREPSPAPGLTLPHDLPMAPRTVSLQASYKM</sequence>
<evidence type="ECO:0000256" key="13">
    <source>
        <dbReference type="SAM" id="SignalP"/>
    </source>
</evidence>
<dbReference type="PANTHER" id="PTHR30069">
    <property type="entry name" value="TONB-DEPENDENT OUTER MEMBRANE RECEPTOR"/>
    <property type="match status" value="1"/>
</dbReference>
<dbReference type="SUPFAM" id="SSF56935">
    <property type="entry name" value="Porins"/>
    <property type="match status" value="1"/>
</dbReference>
<dbReference type="Pfam" id="PF07715">
    <property type="entry name" value="Plug"/>
    <property type="match status" value="1"/>
</dbReference>
<feature type="chain" id="PRO_5032277616" evidence="13">
    <location>
        <begin position="29"/>
        <end position="705"/>
    </location>
</feature>
<dbReference type="Proteomes" id="UP000470302">
    <property type="component" value="Unassembled WGS sequence"/>
</dbReference>
<comment type="similarity">
    <text evidence="2 11 12">Belongs to the TonB-dependent receptor family.</text>
</comment>
<dbReference type="InterPro" id="IPR039426">
    <property type="entry name" value="TonB-dep_rcpt-like"/>
</dbReference>
<evidence type="ECO:0000313" key="16">
    <source>
        <dbReference type="EMBL" id="MYM87589.1"/>
    </source>
</evidence>
<evidence type="ECO:0000259" key="14">
    <source>
        <dbReference type="Pfam" id="PF00593"/>
    </source>
</evidence>
<evidence type="ECO:0000256" key="6">
    <source>
        <dbReference type="ARBA" id="ARBA00022729"/>
    </source>
</evidence>
<name>A0A845G3X5_9BURK</name>
<dbReference type="InterPro" id="IPR012910">
    <property type="entry name" value="Plug_dom"/>
</dbReference>
<comment type="subcellular location">
    <subcellularLocation>
        <location evidence="1 11">Cell outer membrane</location>
        <topology evidence="1 11">Multi-pass membrane protein</topology>
    </subcellularLocation>
</comment>
<evidence type="ECO:0000256" key="9">
    <source>
        <dbReference type="ARBA" id="ARBA00023170"/>
    </source>
</evidence>
<evidence type="ECO:0000256" key="8">
    <source>
        <dbReference type="ARBA" id="ARBA00023136"/>
    </source>
</evidence>
<evidence type="ECO:0000256" key="3">
    <source>
        <dbReference type="ARBA" id="ARBA00022448"/>
    </source>
</evidence>
<dbReference type="CDD" id="cd01347">
    <property type="entry name" value="ligand_gated_channel"/>
    <property type="match status" value="1"/>
</dbReference>
<evidence type="ECO:0000256" key="2">
    <source>
        <dbReference type="ARBA" id="ARBA00009810"/>
    </source>
</evidence>
<organism evidence="16 17">
    <name type="scientific">Duganella vulcania</name>
    <dbReference type="NCBI Taxonomy" id="2692166"/>
    <lineage>
        <taxon>Bacteria</taxon>
        <taxon>Pseudomonadati</taxon>
        <taxon>Pseudomonadota</taxon>
        <taxon>Betaproteobacteria</taxon>
        <taxon>Burkholderiales</taxon>
        <taxon>Oxalobacteraceae</taxon>
        <taxon>Telluria group</taxon>
        <taxon>Duganella</taxon>
    </lineage>
</organism>
<protein>
    <submittedName>
        <fullName evidence="16">TonB-dependent receptor</fullName>
    </submittedName>
</protein>
<evidence type="ECO:0000256" key="5">
    <source>
        <dbReference type="ARBA" id="ARBA00022692"/>
    </source>
</evidence>
<evidence type="ECO:0000256" key="12">
    <source>
        <dbReference type="RuleBase" id="RU003357"/>
    </source>
</evidence>
<dbReference type="InterPro" id="IPR037066">
    <property type="entry name" value="Plug_dom_sf"/>
</dbReference>
<dbReference type="InterPro" id="IPR000531">
    <property type="entry name" value="Beta-barrel_TonB"/>
</dbReference>
<reference evidence="16 17" key="1">
    <citation type="submission" date="2020-01" db="EMBL/GenBank/DDBJ databases">
        <title>Novel species isolated from a subtropical stream in China.</title>
        <authorList>
            <person name="Lu H."/>
        </authorList>
    </citation>
    <scope>NUCLEOTIDE SEQUENCE [LARGE SCALE GENOMIC DNA]</scope>
    <source>
        <strain evidence="16 17">FT82W</strain>
    </source>
</reference>
<evidence type="ECO:0000313" key="17">
    <source>
        <dbReference type="Proteomes" id="UP000470302"/>
    </source>
</evidence>
<keyword evidence="10 11" id="KW-0998">Cell outer membrane</keyword>
<evidence type="ECO:0000259" key="15">
    <source>
        <dbReference type="Pfam" id="PF07715"/>
    </source>
</evidence>
<comment type="caution">
    <text evidence="16">The sequence shown here is derived from an EMBL/GenBank/DDBJ whole genome shotgun (WGS) entry which is preliminary data.</text>
</comment>
<evidence type="ECO:0000256" key="10">
    <source>
        <dbReference type="ARBA" id="ARBA00023237"/>
    </source>
</evidence>
<keyword evidence="3 11" id="KW-0813">Transport</keyword>
<keyword evidence="5 11" id="KW-0812">Transmembrane</keyword>
<evidence type="ECO:0000256" key="1">
    <source>
        <dbReference type="ARBA" id="ARBA00004571"/>
    </source>
</evidence>
<keyword evidence="8 11" id="KW-0472">Membrane</keyword>
<dbReference type="PANTHER" id="PTHR30069:SF29">
    <property type="entry name" value="HEMOGLOBIN AND HEMOGLOBIN-HAPTOGLOBIN-BINDING PROTEIN 1-RELATED"/>
    <property type="match status" value="1"/>
</dbReference>
<feature type="domain" description="TonB-dependent receptor plug" evidence="15">
    <location>
        <begin position="57"/>
        <end position="167"/>
    </location>
</feature>
<dbReference type="EMBL" id="WWCW01000026">
    <property type="protein sequence ID" value="MYM87589.1"/>
    <property type="molecule type" value="Genomic_DNA"/>
</dbReference>
<feature type="domain" description="TonB-dependent receptor-like beta-barrel" evidence="14">
    <location>
        <begin position="256"/>
        <end position="669"/>
    </location>
</feature>
<dbReference type="GO" id="GO:0009279">
    <property type="term" value="C:cell outer membrane"/>
    <property type="evidence" value="ECO:0007669"/>
    <property type="project" value="UniProtKB-SubCell"/>
</dbReference>
<gene>
    <name evidence="16" type="ORF">GTP91_10395</name>
</gene>
<dbReference type="RefSeq" id="WP_161096715.1">
    <property type="nucleotide sequence ID" value="NZ_WWCW01000026.1"/>
</dbReference>
<accession>A0A845G3X5</accession>
<dbReference type="Gene3D" id="2.170.130.10">
    <property type="entry name" value="TonB-dependent receptor, plug domain"/>
    <property type="match status" value="1"/>
</dbReference>
<keyword evidence="7 12" id="KW-0798">TonB box</keyword>
<dbReference type="AlphaFoldDB" id="A0A845G3X5"/>
<feature type="signal peptide" evidence="13">
    <location>
        <begin position="1"/>
        <end position="28"/>
    </location>
</feature>
<dbReference type="Gene3D" id="2.40.170.20">
    <property type="entry name" value="TonB-dependent receptor, beta-barrel domain"/>
    <property type="match status" value="1"/>
</dbReference>